<reference evidence="14" key="1">
    <citation type="submission" date="2020-11" db="EMBL/GenBank/DDBJ databases">
        <authorList>
            <person name="Whitehead M."/>
        </authorList>
    </citation>
    <scope>NUCLEOTIDE SEQUENCE</scope>
    <source>
        <strain evidence="14">EGII</strain>
    </source>
</reference>
<keyword evidence="5" id="KW-0645">Protease</keyword>
<evidence type="ECO:0000256" key="6">
    <source>
        <dbReference type="ARBA" id="ARBA00022723"/>
    </source>
</evidence>
<evidence type="ECO:0000256" key="12">
    <source>
        <dbReference type="ARBA" id="ARBA00023180"/>
    </source>
</evidence>
<keyword evidence="11" id="KW-1015">Disulfide bond</keyword>
<evidence type="ECO:0000256" key="4">
    <source>
        <dbReference type="ARBA" id="ARBA00022475"/>
    </source>
</evidence>
<evidence type="ECO:0000256" key="3">
    <source>
        <dbReference type="ARBA" id="ARBA00010136"/>
    </source>
</evidence>
<evidence type="ECO:0000313" key="14">
    <source>
        <dbReference type="EMBL" id="CAD6993578.1"/>
    </source>
</evidence>
<dbReference type="Proteomes" id="UP000606786">
    <property type="component" value="Unassembled WGS sequence"/>
</dbReference>
<name>A0A811U5E2_CERCA</name>
<gene>
    <name evidence="14" type="ORF">CCAP1982_LOCUS2390</name>
</gene>
<evidence type="ECO:0000256" key="11">
    <source>
        <dbReference type="ARBA" id="ARBA00023157"/>
    </source>
</evidence>
<dbReference type="PANTHER" id="PTHR11533">
    <property type="entry name" value="PROTEASE M1 ZINC METALLOPROTEASE"/>
    <property type="match status" value="1"/>
</dbReference>
<dbReference type="GO" id="GO:0043171">
    <property type="term" value="P:peptide catabolic process"/>
    <property type="evidence" value="ECO:0007669"/>
    <property type="project" value="TreeGrafter"/>
</dbReference>
<evidence type="ECO:0000256" key="10">
    <source>
        <dbReference type="ARBA" id="ARBA00023136"/>
    </source>
</evidence>
<dbReference type="GO" id="GO:0005737">
    <property type="term" value="C:cytoplasm"/>
    <property type="evidence" value="ECO:0007669"/>
    <property type="project" value="TreeGrafter"/>
</dbReference>
<comment type="subcellular location">
    <subcellularLocation>
        <location evidence="2">Cell membrane</location>
    </subcellularLocation>
</comment>
<dbReference type="FunFam" id="1.25.50.20:FF:000001">
    <property type="entry name" value="Aminopeptidase"/>
    <property type="match status" value="1"/>
</dbReference>
<evidence type="ECO:0000256" key="2">
    <source>
        <dbReference type="ARBA" id="ARBA00004236"/>
    </source>
</evidence>
<dbReference type="OrthoDB" id="510539at2759"/>
<evidence type="ECO:0000256" key="1">
    <source>
        <dbReference type="ARBA" id="ARBA00001947"/>
    </source>
</evidence>
<dbReference type="EMBL" id="CAJHJT010000001">
    <property type="protein sequence ID" value="CAD6993578.1"/>
    <property type="molecule type" value="Genomic_DNA"/>
</dbReference>
<evidence type="ECO:0000256" key="8">
    <source>
        <dbReference type="ARBA" id="ARBA00022833"/>
    </source>
</evidence>
<evidence type="ECO:0000256" key="5">
    <source>
        <dbReference type="ARBA" id="ARBA00022670"/>
    </source>
</evidence>
<dbReference type="PANTHER" id="PTHR11533:SF294">
    <property type="entry name" value="THYROTROPIN-RELEASING HORMONE-DEGRADING ECTOENZYME"/>
    <property type="match status" value="1"/>
</dbReference>
<evidence type="ECO:0000256" key="9">
    <source>
        <dbReference type="ARBA" id="ARBA00023049"/>
    </source>
</evidence>
<dbReference type="GO" id="GO:0070006">
    <property type="term" value="F:metalloaminopeptidase activity"/>
    <property type="evidence" value="ECO:0007669"/>
    <property type="project" value="TreeGrafter"/>
</dbReference>
<feature type="domain" description="ERAP1-like C-terminal" evidence="13">
    <location>
        <begin position="7"/>
        <end position="198"/>
    </location>
</feature>
<dbReference type="InterPro" id="IPR050344">
    <property type="entry name" value="Peptidase_M1_aminopeptidases"/>
</dbReference>
<comment type="cofactor">
    <cofactor evidence="1">
        <name>Zn(2+)</name>
        <dbReference type="ChEBI" id="CHEBI:29105"/>
    </cofactor>
</comment>
<evidence type="ECO:0000256" key="7">
    <source>
        <dbReference type="ARBA" id="ARBA00022801"/>
    </source>
</evidence>
<proteinExistence type="inferred from homology"/>
<keyword evidence="8" id="KW-0862">Zinc</keyword>
<comment type="similarity">
    <text evidence="3">Belongs to the peptidase M1 family.</text>
</comment>
<dbReference type="GO" id="GO:0008270">
    <property type="term" value="F:zinc ion binding"/>
    <property type="evidence" value="ECO:0007669"/>
    <property type="project" value="TreeGrafter"/>
</dbReference>
<keyword evidence="10" id="KW-0472">Membrane</keyword>
<protein>
    <submittedName>
        <fullName evidence="14">(Mediterranean fruit fly) hypothetical protein</fullName>
    </submittedName>
</protein>
<keyword evidence="7" id="KW-0378">Hydrolase</keyword>
<keyword evidence="12" id="KW-0325">Glycoprotein</keyword>
<dbReference type="GO" id="GO:0042277">
    <property type="term" value="F:peptide binding"/>
    <property type="evidence" value="ECO:0007669"/>
    <property type="project" value="TreeGrafter"/>
</dbReference>
<accession>A0A811U5E2</accession>
<evidence type="ECO:0000259" key="13">
    <source>
        <dbReference type="Pfam" id="PF11838"/>
    </source>
</evidence>
<sequence>MLKLFKRVEILNMACHLGHRHCVLESARHFHNWIEVPNPDNNNPIPPNLRGIVYCTALQYGNEYEWDFAFERYRMSTVSTEKELLLSALGCSLEPWILSRYLRRAISGGDIRKQDVFRVFAAVSSNVVGQQIAFDFLRSNWNEIKNYLGSTMSNLNMILKFATKRMNTKYFLAELESFVKTDVKDNGLSIQQILEQVRINVDWMTRNYQDIIAWLMREATIRQQQQQQLNDTSSALH</sequence>
<dbReference type="GO" id="GO:0006508">
    <property type="term" value="P:proteolysis"/>
    <property type="evidence" value="ECO:0007669"/>
    <property type="project" value="UniProtKB-KW"/>
</dbReference>
<evidence type="ECO:0000313" key="15">
    <source>
        <dbReference type="Proteomes" id="UP000606786"/>
    </source>
</evidence>
<dbReference type="GO" id="GO:0005615">
    <property type="term" value="C:extracellular space"/>
    <property type="evidence" value="ECO:0007669"/>
    <property type="project" value="TreeGrafter"/>
</dbReference>
<dbReference type="Pfam" id="PF11838">
    <property type="entry name" value="ERAP1_C"/>
    <property type="match status" value="1"/>
</dbReference>
<keyword evidence="4" id="KW-1003">Cell membrane</keyword>
<keyword evidence="15" id="KW-1185">Reference proteome</keyword>
<dbReference type="GO" id="GO:0005886">
    <property type="term" value="C:plasma membrane"/>
    <property type="evidence" value="ECO:0007669"/>
    <property type="project" value="UniProtKB-SubCell"/>
</dbReference>
<keyword evidence="6" id="KW-0479">Metal-binding</keyword>
<comment type="caution">
    <text evidence="14">The sequence shown here is derived from an EMBL/GenBank/DDBJ whole genome shotgun (WGS) entry which is preliminary data.</text>
</comment>
<keyword evidence="9" id="KW-0482">Metalloprotease</keyword>
<dbReference type="AlphaFoldDB" id="A0A811U5E2"/>
<organism evidence="14 15">
    <name type="scientific">Ceratitis capitata</name>
    <name type="common">Mediterranean fruit fly</name>
    <name type="synonym">Tephritis capitata</name>
    <dbReference type="NCBI Taxonomy" id="7213"/>
    <lineage>
        <taxon>Eukaryota</taxon>
        <taxon>Metazoa</taxon>
        <taxon>Ecdysozoa</taxon>
        <taxon>Arthropoda</taxon>
        <taxon>Hexapoda</taxon>
        <taxon>Insecta</taxon>
        <taxon>Pterygota</taxon>
        <taxon>Neoptera</taxon>
        <taxon>Endopterygota</taxon>
        <taxon>Diptera</taxon>
        <taxon>Brachycera</taxon>
        <taxon>Muscomorpha</taxon>
        <taxon>Tephritoidea</taxon>
        <taxon>Tephritidae</taxon>
        <taxon>Ceratitis</taxon>
        <taxon>Ceratitis</taxon>
    </lineage>
</organism>
<dbReference type="Gene3D" id="1.25.50.20">
    <property type="match status" value="1"/>
</dbReference>
<dbReference type="InterPro" id="IPR024571">
    <property type="entry name" value="ERAP1-like_C_dom"/>
</dbReference>